<dbReference type="EMBL" id="LAZR01023831">
    <property type="protein sequence ID" value="KKL77166.1"/>
    <property type="molecule type" value="Genomic_DNA"/>
</dbReference>
<accession>A0A0F9FFG1</accession>
<comment type="caution">
    <text evidence="1">The sequence shown here is derived from an EMBL/GenBank/DDBJ whole genome shotgun (WGS) entry which is preliminary data.</text>
</comment>
<evidence type="ECO:0000313" key="1">
    <source>
        <dbReference type="EMBL" id="KKL77166.1"/>
    </source>
</evidence>
<dbReference type="AlphaFoldDB" id="A0A0F9FFG1"/>
<name>A0A0F9FFG1_9ZZZZ</name>
<sequence>MKTTTEMRAALKRQLTGGVTAHDILCEKEKLDLIDDVNDATALLERAGEALEYGGACTCIEADIDEPIPPCPRCELQPLVAAFLKEPKS</sequence>
<proteinExistence type="predicted"/>
<organism evidence="1">
    <name type="scientific">marine sediment metagenome</name>
    <dbReference type="NCBI Taxonomy" id="412755"/>
    <lineage>
        <taxon>unclassified sequences</taxon>
        <taxon>metagenomes</taxon>
        <taxon>ecological metagenomes</taxon>
    </lineage>
</organism>
<reference evidence="1" key="1">
    <citation type="journal article" date="2015" name="Nature">
        <title>Complex archaea that bridge the gap between prokaryotes and eukaryotes.</title>
        <authorList>
            <person name="Spang A."/>
            <person name="Saw J.H."/>
            <person name="Jorgensen S.L."/>
            <person name="Zaremba-Niedzwiedzka K."/>
            <person name="Martijn J."/>
            <person name="Lind A.E."/>
            <person name="van Eijk R."/>
            <person name="Schleper C."/>
            <person name="Guy L."/>
            <person name="Ettema T.J."/>
        </authorList>
    </citation>
    <scope>NUCLEOTIDE SEQUENCE</scope>
</reference>
<protein>
    <submittedName>
        <fullName evidence="1">Uncharacterized protein</fullName>
    </submittedName>
</protein>
<gene>
    <name evidence="1" type="ORF">LCGC14_2037640</name>
</gene>